<dbReference type="Proteomes" id="UP000435304">
    <property type="component" value="Unassembled WGS sequence"/>
</dbReference>
<feature type="region of interest" description="Disordered" evidence="1">
    <location>
        <begin position="1"/>
        <end position="60"/>
    </location>
</feature>
<dbReference type="AlphaFoldDB" id="A0A6A9UUK2"/>
<name>A0A6A9UUK2_9ACTN</name>
<keyword evidence="3" id="KW-1185">Reference proteome</keyword>
<accession>A0A6A9UUK2</accession>
<sequence>MSPQTQKPKDSDDDDRTRDEDGQGQISDGPNSLSTHESNLGGADAVPDKTTAAFRANTED</sequence>
<feature type="compositionally biased region" description="Basic and acidic residues" evidence="1">
    <location>
        <begin position="7"/>
        <end position="21"/>
    </location>
</feature>
<gene>
    <name evidence="2" type="ORF">GC722_02400</name>
</gene>
<proteinExistence type="predicted"/>
<feature type="compositionally biased region" description="Polar residues" evidence="1">
    <location>
        <begin position="26"/>
        <end position="38"/>
    </location>
</feature>
<evidence type="ECO:0000313" key="3">
    <source>
        <dbReference type="Proteomes" id="UP000435304"/>
    </source>
</evidence>
<organism evidence="2 3">
    <name type="scientific">Auraticoccus cholistanensis</name>
    <dbReference type="NCBI Taxonomy" id="2656650"/>
    <lineage>
        <taxon>Bacteria</taxon>
        <taxon>Bacillati</taxon>
        <taxon>Actinomycetota</taxon>
        <taxon>Actinomycetes</taxon>
        <taxon>Propionibacteriales</taxon>
        <taxon>Propionibacteriaceae</taxon>
        <taxon>Auraticoccus</taxon>
    </lineage>
</organism>
<reference evidence="2 3" key="1">
    <citation type="submission" date="2019-12" db="EMBL/GenBank/DDBJ databases">
        <title>Auraticoccus cholistani sp. nov., an actinomycete isolated from soil of Cholistan desert.</title>
        <authorList>
            <person name="Cheema M.T."/>
        </authorList>
    </citation>
    <scope>NUCLEOTIDE SEQUENCE [LARGE SCALE GENOMIC DNA]</scope>
    <source>
        <strain evidence="2 3">F435</strain>
    </source>
</reference>
<dbReference type="RefSeq" id="WP_156607539.1">
    <property type="nucleotide sequence ID" value="NZ_WPCU01000003.1"/>
</dbReference>
<evidence type="ECO:0000256" key="1">
    <source>
        <dbReference type="SAM" id="MobiDB-lite"/>
    </source>
</evidence>
<dbReference type="EMBL" id="WPCU01000003">
    <property type="protein sequence ID" value="MVA74887.1"/>
    <property type="molecule type" value="Genomic_DNA"/>
</dbReference>
<evidence type="ECO:0000313" key="2">
    <source>
        <dbReference type="EMBL" id="MVA74887.1"/>
    </source>
</evidence>
<comment type="caution">
    <text evidence="2">The sequence shown here is derived from an EMBL/GenBank/DDBJ whole genome shotgun (WGS) entry which is preliminary data.</text>
</comment>
<protein>
    <submittedName>
        <fullName evidence="2">Uncharacterized protein</fullName>
    </submittedName>
</protein>